<dbReference type="EMBL" id="PDHS01000045">
    <property type="protein sequence ID" value="MQM29423.1"/>
    <property type="molecule type" value="Genomic_DNA"/>
</dbReference>
<reference evidence="1 2" key="1">
    <citation type="submission" date="2017-09" db="EMBL/GenBank/DDBJ databases">
        <title>Metagenomic Analysis Reveals Denitrifying Candidatus Accumulibacter and Flanking Population as a Source of N2O.</title>
        <authorList>
            <person name="Gao H."/>
            <person name="Mao Y."/>
            <person name="Zhao X."/>
            <person name="Liu W.-T."/>
            <person name="Zhang T."/>
            <person name="Wells G."/>
        </authorList>
    </citation>
    <scope>NUCLEOTIDE SEQUENCE [LARGE SCALE GENOMIC DNA]</scope>
    <source>
        <strain evidence="1">CANDO_2_IC</strain>
    </source>
</reference>
<evidence type="ECO:0000313" key="2">
    <source>
        <dbReference type="Proteomes" id="UP000342300"/>
    </source>
</evidence>
<dbReference type="Proteomes" id="UP000342300">
    <property type="component" value="Unassembled WGS sequence"/>
</dbReference>
<name>A0A6A7RPG0_9PROT</name>
<comment type="caution">
    <text evidence="1">The sequence shown here is derived from an EMBL/GenBank/DDBJ whole genome shotgun (WGS) entry which is preliminary data.</text>
</comment>
<sequence>MQDLVVLVADKNMRFALQGALARPQALGIRPLTHAFRPHMGRDGGVRSTGAELLAREAPRFRHALMLLNTHGCGREHESPLTLEATLDGQLQEVWGERAKSLVIFPEVDVWLWGA</sequence>
<evidence type="ECO:0000313" key="1">
    <source>
        <dbReference type="EMBL" id="MQM29423.1"/>
    </source>
</evidence>
<gene>
    <name evidence="1" type="ORF">CRU78_02265</name>
</gene>
<protein>
    <submittedName>
        <fullName evidence="1">Uncharacterized protein</fullName>
    </submittedName>
</protein>
<proteinExistence type="predicted"/>
<organism evidence="1 2">
    <name type="scientific">Candidatus Accumulibacter phosphatis</name>
    <dbReference type="NCBI Taxonomy" id="327160"/>
    <lineage>
        <taxon>Bacteria</taxon>
        <taxon>Pseudomonadati</taxon>
        <taxon>Pseudomonadota</taxon>
        <taxon>Betaproteobacteria</taxon>
        <taxon>Candidatus Accumulibacter</taxon>
    </lineage>
</organism>
<feature type="non-terminal residue" evidence="1">
    <location>
        <position position="115"/>
    </location>
</feature>
<accession>A0A6A7RPG0</accession>
<dbReference type="AlphaFoldDB" id="A0A6A7RPG0"/>